<comment type="caution">
    <text evidence="2">The sequence shown here is derived from an EMBL/GenBank/DDBJ whole genome shotgun (WGS) entry which is preliminary data.</text>
</comment>
<reference evidence="2 3" key="1">
    <citation type="submission" date="2018-08" db="EMBL/GenBank/DDBJ databases">
        <title>A genome reference for cultivated species of the human gut microbiota.</title>
        <authorList>
            <person name="Zou Y."/>
            <person name="Xue W."/>
            <person name="Luo G."/>
        </authorList>
    </citation>
    <scope>NUCLEOTIDE SEQUENCE [LARGE SCALE GENOMIC DNA]</scope>
    <source>
        <strain evidence="2 3">AM16-54</strain>
    </source>
</reference>
<protein>
    <submittedName>
        <fullName evidence="2">Uncharacterized protein</fullName>
    </submittedName>
</protein>
<dbReference type="AlphaFoldDB" id="A0A3R6L7Q0"/>
<dbReference type="EMBL" id="QRKB01000066">
    <property type="protein sequence ID" value="RHH75525.1"/>
    <property type="molecule type" value="Genomic_DNA"/>
</dbReference>
<accession>A0A3R6L7Q0</accession>
<gene>
    <name evidence="2" type="ORF">DW192_15160</name>
</gene>
<dbReference type="Proteomes" id="UP000284548">
    <property type="component" value="Unassembled WGS sequence"/>
</dbReference>
<feature type="transmembrane region" description="Helical" evidence="1">
    <location>
        <begin position="47"/>
        <end position="66"/>
    </location>
</feature>
<feature type="transmembrane region" description="Helical" evidence="1">
    <location>
        <begin position="151"/>
        <end position="177"/>
    </location>
</feature>
<keyword evidence="1" id="KW-0472">Membrane</keyword>
<evidence type="ECO:0000256" key="1">
    <source>
        <dbReference type="SAM" id="Phobius"/>
    </source>
</evidence>
<proteinExistence type="predicted"/>
<evidence type="ECO:0000313" key="3">
    <source>
        <dbReference type="Proteomes" id="UP000284548"/>
    </source>
</evidence>
<name>A0A3R6L7Q0_9BACT</name>
<feature type="transmembrane region" description="Helical" evidence="1">
    <location>
        <begin position="115"/>
        <end position="139"/>
    </location>
</feature>
<evidence type="ECO:0000313" key="2">
    <source>
        <dbReference type="EMBL" id="RHH75525.1"/>
    </source>
</evidence>
<keyword evidence="1" id="KW-0812">Transmembrane</keyword>
<organism evidence="2 3">
    <name type="scientific">Segatella copri</name>
    <dbReference type="NCBI Taxonomy" id="165179"/>
    <lineage>
        <taxon>Bacteria</taxon>
        <taxon>Pseudomonadati</taxon>
        <taxon>Bacteroidota</taxon>
        <taxon>Bacteroidia</taxon>
        <taxon>Bacteroidales</taxon>
        <taxon>Prevotellaceae</taxon>
        <taxon>Segatella</taxon>
    </lineage>
</organism>
<keyword evidence="1" id="KW-1133">Transmembrane helix</keyword>
<sequence>MHRNKWKIIILVTTILTSTSTTGQLVLLALVFTHVLGKLHDGSLSRLQTAIILFLSVLTTILLIYVGNIIMEMKSQTSSYDVRLEFINKALNVFFDNVWLGSGYGKNQFGSSNSLFVLMADGGLFMMAVYGYSLLLWPFVQIAKKQYSLAIMYLLYFSVFSITIILYTELSLLMIAYPLSRILELKKKVILLK</sequence>